<name>A0ABW5K6E2_9FLAO</name>
<sequence>MKNLKIAILLLVIPALAFTVPHKYYVSVTSVEYVKEKESVQIISRIFIDDFENLLRKRYDDKITLAIQDELSTVNMYTERYLKEKLQIEINGKPVKLNFIGKEYEDDIMFCYLEIEGVKAINSIEITNKVLLDLFSEQENIIKCKINGKNKSFLLREGNLSRLLNFH</sequence>
<protein>
    <submittedName>
        <fullName evidence="1">DUF6702 family protein</fullName>
    </submittedName>
</protein>
<dbReference type="Pfam" id="PF20420">
    <property type="entry name" value="DUF6702"/>
    <property type="match status" value="1"/>
</dbReference>
<dbReference type="InterPro" id="IPR046525">
    <property type="entry name" value="DUF6702"/>
</dbReference>
<keyword evidence="2" id="KW-1185">Reference proteome</keyword>
<proteinExistence type="predicted"/>
<organism evidence="1 2">
    <name type="scientific">Lacinutrix gracilariae</name>
    <dbReference type="NCBI Taxonomy" id="1747198"/>
    <lineage>
        <taxon>Bacteria</taxon>
        <taxon>Pseudomonadati</taxon>
        <taxon>Bacteroidota</taxon>
        <taxon>Flavobacteriia</taxon>
        <taxon>Flavobacteriales</taxon>
        <taxon>Flavobacteriaceae</taxon>
        <taxon>Lacinutrix</taxon>
    </lineage>
</organism>
<dbReference type="RefSeq" id="WP_379905405.1">
    <property type="nucleotide sequence ID" value="NZ_JBHULM010000011.1"/>
</dbReference>
<dbReference type="EMBL" id="JBHULM010000011">
    <property type="protein sequence ID" value="MFD2543485.1"/>
    <property type="molecule type" value="Genomic_DNA"/>
</dbReference>
<dbReference type="Proteomes" id="UP001597467">
    <property type="component" value="Unassembled WGS sequence"/>
</dbReference>
<gene>
    <name evidence="1" type="ORF">ACFSSB_14230</name>
</gene>
<accession>A0ABW5K6E2</accession>
<evidence type="ECO:0000313" key="1">
    <source>
        <dbReference type="EMBL" id="MFD2543485.1"/>
    </source>
</evidence>
<comment type="caution">
    <text evidence="1">The sequence shown here is derived from an EMBL/GenBank/DDBJ whole genome shotgun (WGS) entry which is preliminary data.</text>
</comment>
<reference evidence="2" key="1">
    <citation type="journal article" date="2019" name="Int. J. Syst. Evol. Microbiol.">
        <title>The Global Catalogue of Microorganisms (GCM) 10K type strain sequencing project: providing services to taxonomists for standard genome sequencing and annotation.</title>
        <authorList>
            <consortium name="The Broad Institute Genomics Platform"/>
            <consortium name="The Broad Institute Genome Sequencing Center for Infectious Disease"/>
            <person name="Wu L."/>
            <person name="Ma J."/>
        </authorList>
    </citation>
    <scope>NUCLEOTIDE SEQUENCE [LARGE SCALE GENOMIC DNA]</scope>
    <source>
        <strain evidence="2">KCTC 42808</strain>
    </source>
</reference>
<evidence type="ECO:0000313" key="2">
    <source>
        <dbReference type="Proteomes" id="UP001597467"/>
    </source>
</evidence>